<evidence type="ECO:0000256" key="5">
    <source>
        <dbReference type="ARBA" id="ARBA00023128"/>
    </source>
</evidence>
<evidence type="ECO:0000256" key="9">
    <source>
        <dbReference type="SAM" id="Phobius"/>
    </source>
</evidence>
<dbReference type="InterPro" id="IPR044202">
    <property type="entry name" value="LETM1/MDM38-like"/>
</dbReference>
<keyword evidence="2 9" id="KW-0812">Transmembrane</keyword>
<evidence type="ECO:0000256" key="8">
    <source>
        <dbReference type="SAM" id="MobiDB-lite"/>
    </source>
</evidence>
<evidence type="ECO:0000256" key="3">
    <source>
        <dbReference type="ARBA" id="ARBA00022792"/>
    </source>
</evidence>
<dbReference type="AlphaFoldDB" id="A0A8S1DYD6"/>
<organism evidence="11 12">
    <name type="scientific">Cloeon dipterum</name>
    <dbReference type="NCBI Taxonomy" id="197152"/>
    <lineage>
        <taxon>Eukaryota</taxon>
        <taxon>Metazoa</taxon>
        <taxon>Ecdysozoa</taxon>
        <taxon>Arthropoda</taxon>
        <taxon>Hexapoda</taxon>
        <taxon>Insecta</taxon>
        <taxon>Pterygota</taxon>
        <taxon>Palaeoptera</taxon>
        <taxon>Ephemeroptera</taxon>
        <taxon>Pisciforma</taxon>
        <taxon>Baetidae</taxon>
        <taxon>Cloeon</taxon>
    </lineage>
</organism>
<evidence type="ECO:0000256" key="7">
    <source>
        <dbReference type="PROSITE-ProRule" id="PRU01094"/>
    </source>
</evidence>
<keyword evidence="5 7" id="KW-0496">Mitochondrion</keyword>
<feature type="transmembrane region" description="Helical" evidence="9">
    <location>
        <begin position="133"/>
        <end position="156"/>
    </location>
</feature>
<dbReference type="PANTHER" id="PTHR14009:SF13">
    <property type="entry name" value="LETM1 DOMAIN-CONTAINING PROTEIN 1"/>
    <property type="match status" value="1"/>
</dbReference>
<evidence type="ECO:0000256" key="6">
    <source>
        <dbReference type="ARBA" id="ARBA00023136"/>
    </source>
</evidence>
<name>A0A8S1DYD6_9INSE</name>
<proteinExistence type="predicted"/>
<gene>
    <name evidence="11" type="ORF">CLODIP_2_CD12652</name>
</gene>
<evidence type="ECO:0000313" key="11">
    <source>
        <dbReference type="EMBL" id="CAB3389103.1"/>
    </source>
</evidence>
<keyword evidence="4 9" id="KW-1133">Transmembrane helix</keyword>
<protein>
    <recommendedName>
        <fullName evidence="10">Letm1 RBD domain-containing protein</fullName>
    </recommendedName>
</protein>
<keyword evidence="12" id="KW-1185">Reference proteome</keyword>
<dbReference type="Pfam" id="PF07766">
    <property type="entry name" value="LETM1_RBD"/>
    <property type="match status" value="1"/>
</dbReference>
<comment type="caution">
    <text evidence="11">The sequence shown here is derived from an EMBL/GenBank/DDBJ whole genome shotgun (WGS) entry which is preliminary data.</text>
</comment>
<sequence>MVRNVLRRLLFRAPTALRRCCHGEPSSSGQPPPPPPPATDKELLQRKVRRYTLSRYVFYVRRFEHTLEENFPSAMHVYRVFVVGIKDFYEDLKHFIRFSSLRVARWINRNGRDGLARNELELHFQMPKDMVRVAPVLLISALPFANYVIFPLAYMFPRHLLSRHFWSLQQRVDFAAIALRKRLYNQRPILRCLQVRLGDLEEGKLRDQWANILGLLGSGAHPNLQQIQQVSGLFAETQAFGMAGIWANHKNALVRLHGMHMGWKRRWRLRERAKLLREMDFMITEEGVTSMSNDEMRYACFLRGLNPVNVKTDELVLWLHKWTLISNNTDDEHLSLILHLPILLGYNQPSNWVLLYQ</sequence>
<dbReference type="PANTHER" id="PTHR14009">
    <property type="entry name" value="LEUCINE ZIPPER-EF-HAND CONTAINING TRANSMEMBRANE PROTEIN"/>
    <property type="match status" value="1"/>
</dbReference>
<dbReference type="PROSITE" id="PS51758">
    <property type="entry name" value="LETM1_RBD"/>
    <property type="match status" value="1"/>
</dbReference>
<reference evidence="11 12" key="1">
    <citation type="submission" date="2020-04" db="EMBL/GenBank/DDBJ databases">
        <authorList>
            <person name="Alioto T."/>
            <person name="Alioto T."/>
            <person name="Gomez Garrido J."/>
        </authorList>
    </citation>
    <scope>NUCLEOTIDE SEQUENCE [LARGE SCALE GENOMIC DNA]</scope>
</reference>
<evidence type="ECO:0000259" key="10">
    <source>
        <dbReference type="PROSITE" id="PS51758"/>
    </source>
</evidence>
<evidence type="ECO:0000256" key="2">
    <source>
        <dbReference type="ARBA" id="ARBA00022692"/>
    </source>
</evidence>
<dbReference type="InterPro" id="IPR033122">
    <property type="entry name" value="LETM1-like_RBD"/>
</dbReference>
<dbReference type="GO" id="GO:0030003">
    <property type="term" value="P:intracellular monoatomic cation homeostasis"/>
    <property type="evidence" value="ECO:0007669"/>
    <property type="project" value="TreeGrafter"/>
</dbReference>
<evidence type="ECO:0000256" key="1">
    <source>
        <dbReference type="ARBA" id="ARBA00004434"/>
    </source>
</evidence>
<feature type="region of interest" description="Disordered" evidence="8">
    <location>
        <begin position="21"/>
        <end position="40"/>
    </location>
</feature>
<feature type="domain" description="Letm1 RBD" evidence="10">
    <location>
        <begin position="177"/>
        <end position="357"/>
    </location>
</feature>
<dbReference type="OrthoDB" id="73691at2759"/>
<keyword evidence="3" id="KW-0999">Mitochondrion inner membrane</keyword>
<comment type="subcellular location">
    <subcellularLocation>
        <location evidence="1">Mitochondrion inner membrane</location>
        <topology evidence="1">Single-pass membrane protein</topology>
    </subcellularLocation>
</comment>
<dbReference type="EMBL" id="CADEPI010001203">
    <property type="protein sequence ID" value="CAB3389103.1"/>
    <property type="molecule type" value="Genomic_DNA"/>
</dbReference>
<evidence type="ECO:0000256" key="4">
    <source>
        <dbReference type="ARBA" id="ARBA00022989"/>
    </source>
</evidence>
<evidence type="ECO:0000313" key="12">
    <source>
        <dbReference type="Proteomes" id="UP000494165"/>
    </source>
</evidence>
<dbReference type="GO" id="GO:0043022">
    <property type="term" value="F:ribosome binding"/>
    <property type="evidence" value="ECO:0007669"/>
    <property type="project" value="InterPro"/>
</dbReference>
<accession>A0A8S1DYD6</accession>
<dbReference type="Proteomes" id="UP000494165">
    <property type="component" value="Unassembled WGS sequence"/>
</dbReference>
<dbReference type="GO" id="GO:0005743">
    <property type="term" value="C:mitochondrial inner membrane"/>
    <property type="evidence" value="ECO:0007669"/>
    <property type="project" value="UniProtKB-SubCell"/>
</dbReference>
<keyword evidence="6 9" id="KW-0472">Membrane</keyword>